<accession>A0A1S4KSJ0</accession>
<keyword evidence="2" id="KW-1185">Reference proteome</keyword>
<evidence type="ECO:0000313" key="2">
    <source>
        <dbReference type="Proteomes" id="UP000001555"/>
    </source>
</evidence>
<organism evidence="1 2">
    <name type="scientific">Ixodes scapularis</name>
    <name type="common">Black-legged tick</name>
    <name type="synonym">Deer tick</name>
    <dbReference type="NCBI Taxonomy" id="6945"/>
    <lineage>
        <taxon>Eukaryota</taxon>
        <taxon>Metazoa</taxon>
        <taxon>Ecdysozoa</taxon>
        <taxon>Arthropoda</taxon>
        <taxon>Chelicerata</taxon>
        <taxon>Arachnida</taxon>
        <taxon>Acari</taxon>
        <taxon>Parasitiformes</taxon>
        <taxon>Ixodida</taxon>
        <taxon>Ixodoidea</taxon>
        <taxon>Ixodidae</taxon>
        <taxon>Ixodinae</taxon>
        <taxon>Ixodes</taxon>
    </lineage>
</organism>
<dbReference type="VEuPathDB" id="VectorBase:ISCW003482"/>
<sequence>SYTRATVSWIEPTALTRKSAVCRRTLGRITYDKLANTLLETFEDYNLQGKVTKVVTDNGSNFVKALWY</sequence>
<proteinExistence type="predicted"/>
<dbReference type="Proteomes" id="UP000001555">
    <property type="component" value="Unassembled WGS sequence"/>
</dbReference>
<reference evidence="2" key="1">
    <citation type="submission" date="2008-03" db="EMBL/GenBank/DDBJ databases">
        <title>Annotation of Ixodes scapularis.</title>
        <authorList>
            <consortium name="Ixodes scapularis Genome Project Consortium"/>
            <person name="Caler E."/>
            <person name="Hannick L.I."/>
            <person name="Bidwell S."/>
            <person name="Joardar V."/>
            <person name="Thiagarajan M."/>
            <person name="Amedeo P."/>
            <person name="Galinsky K.J."/>
            <person name="Schobel S."/>
            <person name="Inman J."/>
            <person name="Hostetler J."/>
            <person name="Miller J."/>
            <person name="Hammond M."/>
            <person name="Megy K."/>
            <person name="Lawson D."/>
            <person name="Kodira C."/>
            <person name="Sutton G."/>
            <person name="Meyer J."/>
            <person name="Hill C.A."/>
            <person name="Birren B."/>
            <person name="Nene V."/>
            <person name="Collins F."/>
            <person name="Alarcon-Chaidez F."/>
            <person name="Wikel S."/>
            <person name="Strausberg R."/>
        </authorList>
    </citation>
    <scope>NUCLEOTIDE SEQUENCE [LARGE SCALE GENOMIC DNA]</scope>
    <source>
        <strain evidence="2">Wikel</strain>
    </source>
</reference>
<dbReference type="EMBL" id="ABJB010676461">
    <property type="status" value="NOT_ANNOTATED_CDS"/>
    <property type="molecule type" value="Genomic_DNA"/>
</dbReference>
<dbReference type="AlphaFoldDB" id="A0A1S4KSJ0"/>
<name>A0A1S4KSJ0_IXOSC</name>
<dbReference type="VEuPathDB" id="VectorBase:ISCI014069"/>
<reference evidence="1" key="2">
    <citation type="submission" date="2020-05" db="UniProtKB">
        <authorList>
            <consortium name="EnsemblMetazoa"/>
        </authorList>
    </citation>
    <scope>IDENTIFICATION</scope>
    <source>
        <strain evidence="1">wikel</strain>
    </source>
</reference>
<protein>
    <submittedName>
        <fullName evidence="1">Uncharacterized protein</fullName>
    </submittedName>
</protein>
<evidence type="ECO:0000313" key="1">
    <source>
        <dbReference type="EnsemblMetazoa" id="ISCW003482-PA"/>
    </source>
</evidence>
<dbReference type="PANTHER" id="PTHR47501">
    <property type="entry name" value="TRANSPOSASE-RELATED"/>
    <property type="match status" value="1"/>
</dbReference>
<dbReference type="EnsemblMetazoa" id="ISCW003482-RA">
    <property type="protein sequence ID" value="ISCW003482-PA"/>
    <property type="gene ID" value="ISCW003482"/>
</dbReference>
<dbReference type="InParanoid" id="A0A1S4KSJ0"/>